<organism evidence="2">
    <name type="scientific">termite gut metagenome</name>
    <dbReference type="NCBI Taxonomy" id="433724"/>
    <lineage>
        <taxon>unclassified sequences</taxon>
        <taxon>metagenomes</taxon>
        <taxon>organismal metagenomes</taxon>
    </lineage>
</organism>
<proteinExistence type="predicted"/>
<keyword evidence="2" id="KW-0328">Glycosyltransferase</keyword>
<dbReference type="AlphaFoldDB" id="A0A5J4RIF3"/>
<dbReference type="EC" id="2.4.1.-" evidence="2"/>
<protein>
    <submittedName>
        <fullName evidence="2">N-acetyl-alpha-D-glucosaminyl L-malate synthase</fullName>
        <ecNumber evidence="2">2.4.1.-</ecNumber>
    </submittedName>
</protein>
<dbReference type="GO" id="GO:0016757">
    <property type="term" value="F:glycosyltransferase activity"/>
    <property type="evidence" value="ECO:0007669"/>
    <property type="project" value="UniProtKB-KW"/>
</dbReference>
<evidence type="ECO:0000313" key="2">
    <source>
        <dbReference type="EMBL" id="KAA6333314.1"/>
    </source>
</evidence>
<dbReference type="CDD" id="cd03801">
    <property type="entry name" value="GT4_PimA-like"/>
    <property type="match status" value="1"/>
</dbReference>
<sequence>MNKTKILFIIHLPPPIHGAAIMGQYIYNSELINKTFDCYYVNLTLAKNLQDINKGNFRKLFTFIGLLRKTIQQIRKINPEICYVTPNAKGRAFYKDFIIVTLLKVKNQKIIIHYHDKGISLNQNKIFDNFLYKIFFKNLNVILLSEILYNDIQKYVKRKNVFICPNGIPEKRNNNLLEQKNTIFNILFLSNMMKEKGVWEVLEVCKKLKEGGETFHCDFVGGWSDITKEAFEMKLKKYKLEDCIVAHGSKYDKEKESFMIHADVFVFPTYYHNECFPLVLLEAMEYGVPCISTSEGAIPEIIEHERTGFIIEKKNPIILANIIKELMHDEELCVEMGRAGNKRFKENFTLDKFEKRMMEILQTTISSINKV</sequence>
<evidence type="ECO:0000259" key="1">
    <source>
        <dbReference type="Pfam" id="PF00534"/>
    </source>
</evidence>
<dbReference type="PANTHER" id="PTHR12526">
    <property type="entry name" value="GLYCOSYLTRANSFERASE"/>
    <property type="match status" value="1"/>
</dbReference>
<keyword evidence="2" id="KW-0808">Transferase</keyword>
<reference evidence="2" key="1">
    <citation type="submission" date="2019-03" db="EMBL/GenBank/DDBJ databases">
        <title>Single cell metagenomics reveals metabolic interactions within the superorganism composed of flagellate Streblomastix strix and complex community of Bacteroidetes bacteria on its surface.</title>
        <authorList>
            <person name="Treitli S.C."/>
            <person name="Kolisko M."/>
            <person name="Husnik F."/>
            <person name="Keeling P."/>
            <person name="Hampl V."/>
        </authorList>
    </citation>
    <scope>NUCLEOTIDE SEQUENCE</scope>
    <source>
        <strain evidence="2">STM</strain>
    </source>
</reference>
<gene>
    <name evidence="2" type="ORF">EZS27_018260</name>
</gene>
<dbReference type="Gene3D" id="3.40.50.2000">
    <property type="entry name" value="Glycogen Phosphorylase B"/>
    <property type="match status" value="2"/>
</dbReference>
<name>A0A5J4RIF3_9ZZZZ</name>
<accession>A0A5J4RIF3</accession>
<dbReference type="Pfam" id="PF00534">
    <property type="entry name" value="Glycos_transf_1"/>
    <property type="match status" value="1"/>
</dbReference>
<comment type="caution">
    <text evidence="2">The sequence shown here is derived from an EMBL/GenBank/DDBJ whole genome shotgun (WGS) entry which is preliminary data.</text>
</comment>
<dbReference type="InterPro" id="IPR001296">
    <property type="entry name" value="Glyco_trans_1"/>
</dbReference>
<dbReference type="SUPFAM" id="SSF53756">
    <property type="entry name" value="UDP-Glycosyltransferase/glycogen phosphorylase"/>
    <property type="match status" value="1"/>
</dbReference>
<feature type="domain" description="Glycosyl transferase family 1" evidence="1">
    <location>
        <begin position="184"/>
        <end position="343"/>
    </location>
</feature>
<dbReference type="EMBL" id="SNRY01001128">
    <property type="protein sequence ID" value="KAA6333314.1"/>
    <property type="molecule type" value="Genomic_DNA"/>
</dbReference>